<feature type="non-terminal residue" evidence="6">
    <location>
        <position position="1804"/>
    </location>
</feature>
<evidence type="ECO:0000313" key="7">
    <source>
        <dbReference type="Proteomes" id="UP000753196"/>
    </source>
</evidence>
<dbReference type="GO" id="GO:0005576">
    <property type="term" value="C:extracellular region"/>
    <property type="evidence" value="ECO:0007669"/>
    <property type="project" value="UniProtKB-SubCell"/>
</dbReference>
<evidence type="ECO:0000313" key="6">
    <source>
        <dbReference type="EMBL" id="MBI3630985.1"/>
    </source>
</evidence>
<keyword evidence="2" id="KW-0964">Secreted</keyword>
<dbReference type="InterPro" id="IPR006530">
    <property type="entry name" value="YD"/>
</dbReference>
<dbReference type="InterPro" id="IPR050708">
    <property type="entry name" value="T6SS_VgrG/RHS"/>
</dbReference>
<sequence length="1804" mass="193163">MNYAGADAPAFSIPEQNQMIGFFSVKNIRHKTYSLGRAFVLVIIVGDFVFSPVAQVLLSPPTAYAEEIAPSPAASASTPAAPAPAPQEEPSAPATQTPAASSSEAPVPAEAVIPAPAAPKDTSTPAPAPSSVQNLSASSLPSDVSFRTLDAAYRKTTLPQADPASGALSYSYPIVVPPGRAGMEPSLALTYNSSDTGNANSAGYGWSIPIPYVERINRTGVVSMYNENYYSSSLSGELASTTRLGEYAARVETGDFVRYSYAGGASGWKAYDKHGTIYSFGSSVASRHVDPNLDHPETSTRIARWLLDEVRDANGNYATYSYLPKDRTNPNVGPLISQIAYTNHQSDTDTTPGIYTVSFVYEQKTESPGSYFVYSFKWGFPYANDFRVKTIEMRVNGVLIKKYDLGYGAGVNGARSLLSSITETGYDSSGVAASLPAMTFNYTKGFENPVQPDGISHLVSGGWTSDSFPIRKGDVYADLNGDGYADSFLAYRDRYDTSRFYMSIVMNTLGARTGLVTAFPNLEFATYDAASTYPVDKGARAGDFNGDGFADLLGNPVFLYHSDCTPYPKCTQGEYPTTLYSNTVRAGTPNAFGFAGATSTLPAGRFGYAGDMYGIGFAKTYDIPSSYNGISALDANGDGLDDIFMPGGTLLINIGDGLADFTFNSGFTGFANNGAGPTSWSGAWGSDAGVRFIDINADGLLDALRGWRAPISSGHGGDYNEVWINTGNGFVRRTDMVSPYFVGISGDGMRWGMTDYVDTNGDGIVNLPGAPTTRADLLKTITYPAGGKTDVEYKQTTSYRNPDGSLANPKLSTILWAVSRMSTSDGFAHPPHVEDYAYENGRWFFNGPFEKKFAGFEKVTKTDDKSITVSYYHQGNADNAANGEARDSYAKIGFVYKTEVSDTNGVLLSRAQTIYDQAPLADVNPSSGYASSSPVFVFTSKKIDETYNPATGSHRDRATEYTYDTTNGNLLSTRDDGEVASASSAAQSSPTFTDISNDAVIVSVEYASGPIVDSSQTHYGESHRLLTDQSGAKISESKNYYDGLSFGSLAKGNQTAQENWISDTTYATRSKSYDAFGLPLSSTDPNGNTTAYVYDAPHLYPATITNALNQSTQYIYDYTAGKPTQVTDPNGAVAQTTYDGLGRVIDEKISDPAFVGSATSAPMVLKSRTAYTDVPGATAVSRTRYLDSFTSGQFIAYIDGLGRTIQTRAKTTDTSSCAACAIVSDTSYNPQGWVGSTSLPYFSSGMAQASSTPDSILYTVYAYDALGRMIQSTDANGITRIDLNTPWMQTTYDALSHRTDRMSDAFGRLIAINEYNESTPYTTQYAYDGAGNQIQITDSRNNVRAFGYDGLGRRSFAQDLHAPTDTTFGSYQYTYDPAGNMTATADVEGKTISYAYDKLNRKTSEDSNATPIVDATFTFDACLNGIGRICTAANATSTTATAYNALGNITKETKTILNNATSSNAFITSSAYDIAGNITATTHPDGSLIANIYDGLGRLIKIQTQDATSSPLSDVVKSFEYSPTGQVSRIEYANAVVTTNTYDTAHSYRLMQTITTTPSTATSTFAYGPNLRNTSYTYDALGNITDTIDASDTNTANTAHYTYDNLSRLLTATIAYTRPTPHSLISTYAYDAVGNILTQTQNGITTTNLYEGNLGASYANPHAVTSVVSATSTTTFAYDTHGNLLSKDTTLYTWNYNDTLASITDTSSASSTVYAYDTNGARMSASTGGVTTFYPTPSYTDDGITRTLPILTPYGPLATFTRSIMAPPIPPPIPSVSSRIMVAKDIGLILSSDHSLYTLASSST</sequence>
<dbReference type="Pfam" id="PF05593">
    <property type="entry name" value="RHS_repeat"/>
    <property type="match status" value="1"/>
</dbReference>
<protein>
    <recommendedName>
        <fullName evidence="8">Insecticide toxin TcdB middle/N-terminal domain-containing protein</fullName>
    </recommendedName>
</protein>
<feature type="compositionally biased region" description="Polar residues" evidence="4">
    <location>
        <begin position="962"/>
        <end position="972"/>
    </location>
</feature>
<dbReference type="PANTHER" id="PTHR32305:SF15">
    <property type="entry name" value="PROTEIN RHSA-RELATED"/>
    <property type="match status" value="1"/>
</dbReference>
<reference evidence="6" key="1">
    <citation type="submission" date="2020-07" db="EMBL/GenBank/DDBJ databases">
        <title>Huge and variable diversity of episymbiotic CPR bacteria and DPANN archaea in groundwater ecosystems.</title>
        <authorList>
            <person name="He C.Y."/>
            <person name="Keren R."/>
            <person name="Whittaker M."/>
            <person name="Farag I.F."/>
            <person name="Doudna J."/>
            <person name="Cate J.H.D."/>
            <person name="Banfield J.F."/>
        </authorList>
    </citation>
    <scope>NUCLEOTIDE SEQUENCE</scope>
    <source>
        <strain evidence="6">NC_groundwater_973_Pr1_S-0.2um_54_13</strain>
    </source>
</reference>
<feature type="compositionally biased region" description="Low complexity" evidence="4">
    <location>
        <begin position="88"/>
        <end position="119"/>
    </location>
</feature>
<dbReference type="Proteomes" id="UP000753196">
    <property type="component" value="Unassembled WGS sequence"/>
</dbReference>
<dbReference type="EMBL" id="JACQCR010000033">
    <property type="protein sequence ID" value="MBI3630985.1"/>
    <property type="molecule type" value="Genomic_DNA"/>
</dbReference>
<dbReference type="SUPFAM" id="SSF69318">
    <property type="entry name" value="Integrin alpha N-terminal domain"/>
    <property type="match status" value="1"/>
</dbReference>
<dbReference type="InterPro" id="IPR028994">
    <property type="entry name" value="Integrin_alpha_N"/>
</dbReference>
<proteinExistence type="predicted"/>
<dbReference type="Pfam" id="PF03534">
    <property type="entry name" value="SpvB"/>
    <property type="match status" value="2"/>
</dbReference>
<comment type="caution">
    <text evidence="6">The sequence shown here is derived from an EMBL/GenBank/DDBJ whole genome shotgun (WGS) entry which is preliminary data.</text>
</comment>
<keyword evidence="5" id="KW-0812">Transmembrane</keyword>
<dbReference type="PANTHER" id="PTHR32305">
    <property type="match status" value="1"/>
</dbReference>
<feature type="region of interest" description="Disordered" evidence="4">
    <location>
        <begin position="69"/>
        <end position="139"/>
    </location>
</feature>
<feature type="compositionally biased region" description="Low complexity" evidence="4">
    <location>
        <begin position="69"/>
        <end position="80"/>
    </location>
</feature>
<keyword evidence="3" id="KW-0843">Virulence</keyword>
<evidence type="ECO:0000256" key="3">
    <source>
        <dbReference type="ARBA" id="ARBA00023026"/>
    </source>
</evidence>
<comment type="subcellular location">
    <subcellularLocation>
        <location evidence="1">Secreted</location>
    </subcellularLocation>
</comment>
<keyword evidence="5" id="KW-0472">Membrane</keyword>
<dbReference type="GO" id="GO:0005737">
    <property type="term" value="C:cytoplasm"/>
    <property type="evidence" value="ECO:0007669"/>
    <property type="project" value="InterPro"/>
</dbReference>
<evidence type="ECO:0008006" key="8">
    <source>
        <dbReference type="Google" id="ProtNLM"/>
    </source>
</evidence>
<dbReference type="NCBIfam" id="TIGR01643">
    <property type="entry name" value="YD_repeat_2x"/>
    <property type="match status" value="4"/>
</dbReference>
<dbReference type="Gene3D" id="2.180.10.10">
    <property type="entry name" value="RHS repeat-associated core"/>
    <property type="match status" value="2"/>
</dbReference>
<evidence type="ECO:0000256" key="4">
    <source>
        <dbReference type="SAM" id="MobiDB-lite"/>
    </source>
</evidence>
<feature type="transmembrane region" description="Helical" evidence="5">
    <location>
        <begin position="38"/>
        <end position="58"/>
    </location>
</feature>
<dbReference type="InterPro" id="IPR003284">
    <property type="entry name" value="Sal_SpvB"/>
</dbReference>
<feature type="compositionally biased region" description="Polar residues" evidence="4">
    <location>
        <begin position="121"/>
        <end position="139"/>
    </location>
</feature>
<dbReference type="InterPro" id="IPR031325">
    <property type="entry name" value="RHS_repeat"/>
</dbReference>
<gene>
    <name evidence="6" type="ORF">HY221_01475</name>
</gene>
<evidence type="ECO:0000256" key="1">
    <source>
        <dbReference type="ARBA" id="ARBA00004613"/>
    </source>
</evidence>
<evidence type="ECO:0000256" key="2">
    <source>
        <dbReference type="ARBA" id="ARBA00022525"/>
    </source>
</evidence>
<accession>A0A932R206</accession>
<name>A0A932R206_9BACT</name>
<evidence type="ECO:0000256" key="5">
    <source>
        <dbReference type="SAM" id="Phobius"/>
    </source>
</evidence>
<feature type="compositionally biased region" description="Low complexity" evidence="4">
    <location>
        <begin position="980"/>
        <end position="989"/>
    </location>
</feature>
<keyword evidence="5" id="KW-1133">Transmembrane helix</keyword>
<organism evidence="6 7">
    <name type="scientific">Candidatus Sungiibacteriota bacterium</name>
    <dbReference type="NCBI Taxonomy" id="2750080"/>
    <lineage>
        <taxon>Bacteria</taxon>
        <taxon>Candidatus Sungiibacteriota</taxon>
    </lineage>
</organism>
<feature type="region of interest" description="Disordered" evidence="4">
    <location>
        <begin position="949"/>
        <end position="990"/>
    </location>
</feature>